<evidence type="ECO:0000256" key="1">
    <source>
        <dbReference type="ARBA" id="ARBA00003618"/>
    </source>
</evidence>
<evidence type="ECO:0000256" key="5">
    <source>
        <dbReference type="ARBA" id="ARBA00022763"/>
    </source>
</evidence>
<reference evidence="12 13" key="1">
    <citation type="submission" date="2015-12" db="EMBL/GenBank/DDBJ databases">
        <title>Draft Genome Sequence of Olsenella scatoligenes SK9K4T; a Producer of 3-Methylindole- (skatole) and 4-Methylphenol- (p-cresol) Isolated from Pig Feces.</title>
        <authorList>
            <person name="Li X."/>
            <person name="Borg B."/>
            <person name="Canibe N."/>
        </authorList>
    </citation>
    <scope>NUCLEOTIDE SEQUENCE [LARGE SCALE GENOMIC DNA]</scope>
    <source>
        <strain evidence="12 13">SK9K4</strain>
    </source>
</reference>
<dbReference type="InterPro" id="IPR027417">
    <property type="entry name" value="P-loop_NTPase"/>
</dbReference>
<dbReference type="InterPro" id="IPR004604">
    <property type="entry name" value="DNA_recomb/repair_RecN"/>
</dbReference>
<evidence type="ECO:0000256" key="9">
    <source>
        <dbReference type="PIRNR" id="PIRNR003128"/>
    </source>
</evidence>
<feature type="domain" description="RecF/RecN/SMC N-terminal" evidence="11">
    <location>
        <begin position="15"/>
        <end position="496"/>
    </location>
</feature>
<gene>
    <name evidence="12" type="ORF">AUL39_09700</name>
</gene>
<evidence type="ECO:0000313" key="12">
    <source>
        <dbReference type="EMBL" id="KUH57943.1"/>
    </source>
</evidence>
<accession>A0A124EGM3</accession>
<evidence type="ECO:0000256" key="8">
    <source>
        <dbReference type="ARBA" id="ARBA00033408"/>
    </source>
</evidence>
<dbReference type="PIRSF" id="PIRSF003128">
    <property type="entry name" value="RecN"/>
    <property type="match status" value="1"/>
</dbReference>
<evidence type="ECO:0000256" key="2">
    <source>
        <dbReference type="ARBA" id="ARBA00009441"/>
    </source>
</evidence>
<dbReference type="SUPFAM" id="SSF52540">
    <property type="entry name" value="P-loop containing nucleoside triphosphate hydrolases"/>
    <property type="match status" value="1"/>
</dbReference>
<dbReference type="STRING" id="1299998.AUL39_09700"/>
<feature type="coiled-coil region" evidence="10">
    <location>
        <begin position="330"/>
        <end position="357"/>
    </location>
</feature>
<protein>
    <recommendedName>
        <fullName evidence="3 9">DNA repair protein RecN</fullName>
    </recommendedName>
    <alternativeName>
        <fullName evidence="8 9">Recombination protein N</fullName>
    </alternativeName>
</protein>
<dbReference type="GO" id="GO:0006281">
    <property type="term" value="P:DNA repair"/>
    <property type="evidence" value="ECO:0007669"/>
    <property type="project" value="UniProtKB-KW"/>
</dbReference>
<comment type="caution">
    <text evidence="12">The sequence shown here is derived from an EMBL/GenBank/DDBJ whole genome shotgun (WGS) entry which is preliminary data.</text>
</comment>
<dbReference type="GO" id="GO:0006310">
    <property type="term" value="P:DNA recombination"/>
    <property type="evidence" value="ECO:0007669"/>
    <property type="project" value="InterPro"/>
</dbReference>
<dbReference type="InterPro" id="IPR003395">
    <property type="entry name" value="RecF/RecN/SMC_N"/>
</dbReference>
<dbReference type="Pfam" id="PF02463">
    <property type="entry name" value="SMC_N"/>
    <property type="match status" value="1"/>
</dbReference>
<dbReference type="AlphaFoldDB" id="A0A124EGM3"/>
<keyword evidence="7 9" id="KW-0234">DNA repair</keyword>
<dbReference type="GO" id="GO:0009432">
    <property type="term" value="P:SOS response"/>
    <property type="evidence" value="ECO:0007669"/>
    <property type="project" value="TreeGrafter"/>
</dbReference>
<keyword evidence="5 9" id="KW-0227">DNA damage</keyword>
<dbReference type="RefSeq" id="WP_059055740.1">
    <property type="nucleotide sequence ID" value="NZ_LOJF01000011.1"/>
</dbReference>
<comment type="function">
    <text evidence="1 9">May be involved in recombinational repair of damaged DNA.</text>
</comment>
<dbReference type="Proteomes" id="UP000054078">
    <property type="component" value="Unassembled WGS sequence"/>
</dbReference>
<feature type="coiled-coil region" evidence="10">
    <location>
        <begin position="145"/>
        <end position="179"/>
    </location>
</feature>
<evidence type="ECO:0000313" key="13">
    <source>
        <dbReference type="Proteomes" id="UP000054078"/>
    </source>
</evidence>
<dbReference type="PANTHER" id="PTHR11059:SF0">
    <property type="entry name" value="DNA REPAIR PROTEIN RECN"/>
    <property type="match status" value="1"/>
</dbReference>
<organism evidence="12 13">
    <name type="scientific">Tractidigestivibacter scatoligenes</name>
    <name type="common">Olsenella scatoligenes</name>
    <dbReference type="NCBI Taxonomy" id="1299998"/>
    <lineage>
        <taxon>Bacteria</taxon>
        <taxon>Bacillati</taxon>
        <taxon>Actinomycetota</taxon>
        <taxon>Coriobacteriia</taxon>
        <taxon>Coriobacteriales</taxon>
        <taxon>Atopobiaceae</taxon>
        <taxon>Tractidigestivibacter</taxon>
    </lineage>
</organism>
<dbReference type="NCBIfam" id="TIGR00634">
    <property type="entry name" value="recN"/>
    <property type="match status" value="1"/>
</dbReference>
<evidence type="ECO:0000256" key="3">
    <source>
        <dbReference type="ARBA" id="ARBA00021315"/>
    </source>
</evidence>
<evidence type="ECO:0000259" key="11">
    <source>
        <dbReference type="Pfam" id="PF02463"/>
    </source>
</evidence>
<keyword evidence="10" id="KW-0175">Coiled coil</keyword>
<comment type="similarity">
    <text evidence="2 9">Belongs to the RecN family.</text>
</comment>
<dbReference type="PANTHER" id="PTHR11059">
    <property type="entry name" value="DNA REPAIR PROTEIN RECN"/>
    <property type="match status" value="1"/>
</dbReference>
<evidence type="ECO:0000256" key="7">
    <source>
        <dbReference type="ARBA" id="ARBA00023204"/>
    </source>
</evidence>
<keyword evidence="13" id="KW-1185">Reference proteome</keyword>
<dbReference type="EMBL" id="LOJF01000011">
    <property type="protein sequence ID" value="KUH57943.1"/>
    <property type="molecule type" value="Genomic_DNA"/>
</dbReference>
<evidence type="ECO:0000256" key="4">
    <source>
        <dbReference type="ARBA" id="ARBA00022741"/>
    </source>
</evidence>
<keyword evidence="4" id="KW-0547">Nucleotide-binding</keyword>
<dbReference type="Gene3D" id="3.40.50.300">
    <property type="entry name" value="P-loop containing nucleotide triphosphate hydrolases"/>
    <property type="match status" value="2"/>
</dbReference>
<proteinExistence type="inferred from homology"/>
<evidence type="ECO:0000256" key="6">
    <source>
        <dbReference type="ARBA" id="ARBA00022840"/>
    </source>
</evidence>
<dbReference type="CDD" id="cd03241">
    <property type="entry name" value="ABC_RecN"/>
    <property type="match status" value="1"/>
</dbReference>
<dbReference type="GO" id="GO:0043590">
    <property type="term" value="C:bacterial nucleoid"/>
    <property type="evidence" value="ECO:0007669"/>
    <property type="project" value="TreeGrafter"/>
</dbReference>
<sequence length="555" mass="58988">MLDELHARDVALIRDATIQPSSGLTVLTGETGAGKTALLSAIKLLVGERADAGSVREGADSLEVEGRFFERGGDPDGCVVRRRVSADGRGRVEIDGRMGSVRELASGVGRTVDLCGQHEHQRLLSVASHVEILDAWLGEEASEALGAYQDALAAARAAADELERVRELSRTGAEKLEEAEFTLRKIDEVAPKEGEYEELEEALPRAEHAEALVAAASGAHNLVAGDGGATDALSAAVRALRDASNYDAKLGTWADALESSLIDIEDVASSLRDYADGVEWDPESLEQMQQRLSRLEGLRRSFGPRMEDVFARREQAAAVVAASEGGDEAEKRAKQALDAAEKKLAHAADALDAVREKGAPRLSAEVSAQMSRLEMGSASLTVSQTRLPRDQWGSMGPSRVEFLYRPAAGLTARPLRRIASGGEVSRVMLACKVALGDADGCDTLVFDEVDAGVGGATAVALAQVLRDLARTHQVIVVTHLAQVAVMADRHYLVHKVTPAAGEPPETKIDEVKGETRVAEIARMLSGDTSEASLAHAREMLEHAGNSYGGDSDGTR</sequence>
<evidence type="ECO:0000256" key="10">
    <source>
        <dbReference type="SAM" id="Coils"/>
    </source>
</evidence>
<dbReference type="GO" id="GO:0005524">
    <property type="term" value="F:ATP binding"/>
    <property type="evidence" value="ECO:0007669"/>
    <property type="project" value="UniProtKB-KW"/>
</dbReference>
<keyword evidence="6" id="KW-0067">ATP-binding</keyword>
<dbReference type="OrthoDB" id="9806954at2"/>
<name>A0A124EGM3_TRASO</name>